<keyword evidence="5 6" id="KW-0539">Nucleus</keyword>
<gene>
    <name evidence="8" type="ORF">ALC57_12694</name>
</gene>
<feature type="region of interest" description="Disordered" evidence="7">
    <location>
        <begin position="32"/>
        <end position="51"/>
    </location>
</feature>
<keyword evidence="4 6" id="KW-0804">Transcription</keyword>
<dbReference type="InterPro" id="IPR044888">
    <property type="entry name" value="Mediatior_Med7_sf"/>
</dbReference>
<dbReference type="InterPro" id="IPR009244">
    <property type="entry name" value="Mediatior_Med7"/>
</dbReference>
<comment type="function">
    <text evidence="6">Component of the Mediator complex, a coactivator involved in the regulated transcription of nearly all RNA polymerase II-dependent genes. Mediator functions as a bridge to convey information from gene-specific regulatory proteins to the basal RNA polymerase II transcription machinery.</text>
</comment>
<organism evidence="8 9">
    <name type="scientific">Trachymyrmex cornetzi</name>
    <dbReference type="NCBI Taxonomy" id="471704"/>
    <lineage>
        <taxon>Eukaryota</taxon>
        <taxon>Metazoa</taxon>
        <taxon>Ecdysozoa</taxon>
        <taxon>Arthropoda</taxon>
        <taxon>Hexapoda</taxon>
        <taxon>Insecta</taxon>
        <taxon>Pterygota</taxon>
        <taxon>Neoptera</taxon>
        <taxon>Endopterygota</taxon>
        <taxon>Hymenoptera</taxon>
        <taxon>Apocrita</taxon>
        <taxon>Aculeata</taxon>
        <taxon>Formicoidea</taxon>
        <taxon>Formicidae</taxon>
        <taxon>Myrmicinae</taxon>
        <taxon>Trachymyrmex</taxon>
    </lineage>
</organism>
<evidence type="ECO:0000256" key="4">
    <source>
        <dbReference type="ARBA" id="ARBA00023163"/>
    </source>
</evidence>
<evidence type="ECO:0000256" key="1">
    <source>
        <dbReference type="ARBA" id="ARBA00004123"/>
    </source>
</evidence>
<dbReference type="GO" id="GO:0006357">
    <property type="term" value="P:regulation of transcription by RNA polymerase II"/>
    <property type="evidence" value="ECO:0007669"/>
    <property type="project" value="InterPro"/>
</dbReference>
<proteinExistence type="inferred from homology"/>
<dbReference type="GO" id="GO:0016592">
    <property type="term" value="C:mediator complex"/>
    <property type="evidence" value="ECO:0007669"/>
    <property type="project" value="InterPro"/>
</dbReference>
<dbReference type="PANTHER" id="PTHR21428:SF11">
    <property type="entry name" value="MEDIATOR OF RNA POLYMERASE II TRANSCRIPTION SUBUNIT 7"/>
    <property type="match status" value="1"/>
</dbReference>
<dbReference type="Proteomes" id="UP000078492">
    <property type="component" value="Unassembled WGS sequence"/>
</dbReference>
<evidence type="ECO:0000313" key="8">
    <source>
        <dbReference type="EMBL" id="KYN15152.1"/>
    </source>
</evidence>
<dbReference type="AlphaFoldDB" id="A0A195DQR3"/>
<dbReference type="Gene3D" id="6.10.140.200">
    <property type="match status" value="1"/>
</dbReference>
<dbReference type="GO" id="GO:0070847">
    <property type="term" value="C:core mediator complex"/>
    <property type="evidence" value="ECO:0007669"/>
    <property type="project" value="TreeGrafter"/>
</dbReference>
<name>A0A195DQR3_9HYME</name>
<dbReference type="GO" id="GO:0003712">
    <property type="term" value="F:transcription coregulator activity"/>
    <property type="evidence" value="ECO:0007669"/>
    <property type="project" value="InterPro"/>
</dbReference>
<keyword evidence="3 6" id="KW-0805">Transcription regulation</keyword>
<dbReference type="STRING" id="471704.A0A195DQR3"/>
<evidence type="ECO:0000256" key="2">
    <source>
        <dbReference type="ARBA" id="ARBA00009994"/>
    </source>
</evidence>
<sequence length="278" mass="32544">MRRSKALTCLVWCLVCDYNQRRLGIVENELRDSGDETHEAQSRERPERPERTLPKAVLIALEHEFEFSGRRTCQNVWPDRSGYHPAIIPAFPASKQRVHVERTQSVKTETPLEAQGIKRLYPQHFDRRRELKKLNHSLLVNFLDLIDLLVQCPDSPRRAEKVEDLSLLFIHIHHLLNEFRPHQARETLRVMMELQRRQRHETALRFQKHLEKVQEILQHALQMLPDTSELDSKLAINTDAMESVDNLGFEQQTQDPCSSSDRIMCKVIDDMLSSNGLF</sequence>
<comment type="subunit">
    <text evidence="6">Component of the Mediator complex.</text>
</comment>
<accession>A0A195DQR3</accession>
<keyword evidence="6" id="KW-0010">Activator</keyword>
<dbReference type="PANTHER" id="PTHR21428">
    <property type="entry name" value="MEDIATOR OF RNA POLYMERASE II TRANSCRIPTION SUBUNIT 7"/>
    <property type="match status" value="1"/>
</dbReference>
<protein>
    <recommendedName>
        <fullName evidence="6">Mediator of RNA polymerase II transcription subunit 7</fullName>
    </recommendedName>
</protein>
<comment type="similarity">
    <text evidence="2 6">Belongs to the Mediator complex subunit 7 family.</text>
</comment>
<comment type="subcellular location">
    <subcellularLocation>
        <location evidence="1 6">Nucleus</location>
    </subcellularLocation>
</comment>
<evidence type="ECO:0000256" key="6">
    <source>
        <dbReference type="RuleBase" id="RU364060"/>
    </source>
</evidence>
<keyword evidence="9" id="KW-1185">Reference proteome</keyword>
<evidence type="ECO:0000256" key="5">
    <source>
        <dbReference type="ARBA" id="ARBA00023242"/>
    </source>
</evidence>
<reference evidence="8 9" key="1">
    <citation type="submission" date="2015-09" db="EMBL/GenBank/DDBJ databases">
        <title>Trachymyrmex cornetzi WGS genome.</title>
        <authorList>
            <person name="Nygaard S."/>
            <person name="Hu H."/>
            <person name="Boomsma J."/>
            <person name="Zhang G."/>
        </authorList>
    </citation>
    <scope>NUCLEOTIDE SEQUENCE [LARGE SCALE GENOMIC DNA]</scope>
    <source>
        <strain evidence="8">Tcor2-1</strain>
        <tissue evidence="8">Whole body</tissue>
    </source>
</reference>
<evidence type="ECO:0000313" key="9">
    <source>
        <dbReference type="Proteomes" id="UP000078492"/>
    </source>
</evidence>
<dbReference type="InterPro" id="IPR037212">
    <property type="entry name" value="Med7/Med21-like"/>
</dbReference>
<dbReference type="EMBL" id="KQ980612">
    <property type="protein sequence ID" value="KYN15152.1"/>
    <property type="molecule type" value="Genomic_DNA"/>
</dbReference>
<dbReference type="SUPFAM" id="SSF140718">
    <property type="entry name" value="Mediator hinge subcomplex-like"/>
    <property type="match status" value="1"/>
</dbReference>
<dbReference type="Pfam" id="PF05983">
    <property type="entry name" value="Med7"/>
    <property type="match status" value="1"/>
</dbReference>
<evidence type="ECO:0000256" key="3">
    <source>
        <dbReference type="ARBA" id="ARBA00023015"/>
    </source>
</evidence>
<evidence type="ECO:0000256" key="7">
    <source>
        <dbReference type="SAM" id="MobiDB-lite"/>
    </source>
</evidence>